<reference evidence="1" key="1">
    <citation type="submission" date="2014-11" db="EMBL/GenBank/DDBJ databases">
        <authorList>
            <person name="Amaro Gonzalez C."/>
        </authorList>
    </citation>
    <scope>NUCLEOTIDE SEQUENCE</scope>
</reference>
<organism evidence="1">
    <name type="scientific">Anguilla anguilla</name>
    <name type="common">European freshwater eel</name>
    <name type="synonym">Muraena anguilla</name>
    <dbReference type="NCBI Taxonomy" id="7936"/>
    <lineage>
        <taxon>Eukaryota</taxon>
        <taxon>Metazoa</taxon>
        <taxon>Chordata</taxon>
        <taxon>Craniata</taxon>
        <taxon>Vertebrata</taxon>
        <taxon>Euteleostomi</taxon>
        <taxon>Actinopterygii</taxon>
        <taxon>Neopterygii</taxon>
        <taxon>Teleostei</taxon>
        <taxon>Anguilliformes</taxon>
        <taxon>Anguillidae</taxon>
        <taxon>Anguilla</taxon>
    </lineage>
</organism>
<proteinExistence type="predicted"/>
<protein>
    <submittedName>
        <fullName evidence="1">Uncharacterized protein</fullName>
    </submittedName>
</protein>
<name>A0A0E9WUR6_ANGAN</name>
<dbReference type="AlphaFoldDB" id="A0A0E9WUR6"/>
<accession>A0A0E9WUR6</accession>
<dbReference type="EMBL" id="GBXM01015302">
    <property type="protein sequence ID" value="JAH93275.1"/>
    <property type="molecule type" value="Transcribed_RNA"/>
</dbReference>
<reference evidence="1" key="2">
    <citation type="journal article" date="2015" name="Fish Shellfish Immunol.">
        <title>Early steps in the European eel (Anguilla anguilla)-Vibrio vulnificus interaction in the gills: Role of the RtxA13 toxin.</title>
        <authorList>
            <person name="Callol A."/>
            <person name="Pajuelo D."/>
            <person name="Ebbesson L."/>
            <person name="Teles M."/>
            <person name="MacKenzie S."/>
            <person name="Amaro C."/>
        </authorList>
    </citation>
    <scope>NUCLEOTIDE SEQUENCE</scope>
</reference>
<sequence>MLLKGKRVFSISGLSQFTARALMAIDLGLNYGHQHHGIICHLVVRED</sequence>
<evidence type="ECO:0000313" key="1">
    <source>
        <dbReference type="EMBL" id="JAH93275.1"/>
    </source>
</evidence>